<dbReference type="AlphaFoldDB" id="C2KI19"/>
<proteinExistence type="predicted"/>
<dbReference type="HOGENOM" id="CLU_642209_0_0_9"/>
<evidence type="ECO:0000313" key="2">
    <source>
        <dbReference type="Proteomes" id="UP000004283"/>
    </source>
</evidence>
<name>C2KI19_LEUMC</name>
<sequence length="427" mass="50077">MQKVILINPKMFNFHSVLGKIHNNGESIFDMSLDLDAMGIKSSRTKDSVSTRLVSDYIQGEKLPGPTKEKLKNPKEINLGQGFEELYESPYFRNMKHQFEVEGNLSTSIVQKFIDEYKKEISDGDSISIWEFTSIIHEKGGNYKNIAAFIRTLIEVMNNHNLFVYSHFYKQERIAQLNQYRSESIASNIYMDSYLECLQQAARLFQEYLTALGRINFGTMYMKCSSSSLKFLFLRILLGQDINEFPSSDSKFKKTIESIYKIDELPDHQLIGQGNLEKILINHLNEILVKVDDFYLKRTDNTVNLLNQLKINKTKIEICADTFINVIRRRDYKMLLDPSNRNYLQEFKAISDQWKQDYANVISHNFIDYCERYVSVKEDEKAEIREEALQQTADFYNKNENDAYITKTLSFRIEQLHQLEIDLFNRL</sequence>
<comment type="caution">
    <text evidence="1">The sequence shown here is derived from an EMBL/GenBank/DDBJ whole genome shotgun (WGS) entry which is preliminary data.</text>
</comment>
<dbReference type="RefSeq" id="WP_002815987.1">
    <property type="nucleotide sequence ID" value="NZ_GG693387.1"/>
</dbReference>
<dbReference type="Proteomes" id="UP000004283">
    <property type="component" value="Unassembled WGS sequence"/>
</dbReference>
<protein>
    <submittedName>
        <fullName evidence="1">Uncharacterized protein</fullName>
    </submittedName>
</protein>
<accession>C2KI19</accession>
<organism evidence="1 2">
    <name type="scientific">Leuconostoc mesenteroides subsp. cremoris ATCC 19254</name>
    <dbReference type="NCBI Taxonomy" id="586220"/>
    <lineage>
        <taxon>Bacteria</taxon>
        <taxon>Bacillati</taxon>
        <taxon>Bacillota</taxon>
        <taxon>Bacilli</taxon>
        <taxon>Lactobacillales</taxon>
        <taxon>Lactobacillaceae</taxon>
        <taxon>Leuconostoc</taxon>
    </lineage>
</organism>
<evidence type="ECO:0000313" key="1">
    <source>
        <dbReference type="EMBL" id="EEJ43064.1"/>
    </source>
</evidence>
<gene>
    <name evidence="1" type="ORF">HMPREF0555_0285</name>
</gene>
<reference evidence="1 2" key="1">
    <citation type="submission" date="2009-04" db="EMBL/GenBank/DDBJ databases">
        <authorList>
            <person name="Qin X."/>
            <person name="Bachman B."/>
            <person name="Battles P."/>
            <person name="Bell A."/>
            <person name="Bess C."/>
            <person name="Bickham C."/>
            <person name="Chaboub L."/>
            <person name="Chen D."/>
            <person name="Coyle M."/>
            <person name="Deiros D.R."/>
            <person name="Dinh H."/>
            <person name="Forbes L."/>
            <person name="Fowler G."/>
            <person name="Francisco L."/>
            <person name="Fu Q."/>
            <person name="Gubbala S."/>
            <person name="Hale W."/>
            <person name="Han Y."/>
            <person name="Hemphill L."/>
            <person name="Highlander S.K."/>
            <person name="Hirani K."/>
            <person name="Hogues M."/>
            <person name="Jackson L."/>
            <person name="Jakkamsetti A."/>
            <person name="Javaid M."/>
            <person name="Jiang H."/>
            <person name="Korchina V."/>
            <person name="Kovar C."/>
            <person name="Lara F."/>
            <person name="Lee S."/>
            <person name="Mata R."/>
            <person name="Mathew T."/>
            <person name="Moen C."/>
            <person name="Morales K."/>
            <person name="Munidasa M."/>
            <person name="Nazareth L."/>
            <person name="Ngo R."/>
            <person name="Nguyen L."/>
            <person name="Okwuonu G."/>
            <person name="Ongeri F."/>
            <person name="Patil S."/>
            <person name="Petrosino J."/>
            <person name="Pham C."/>
            <person name="Pham P."/>
            <person name="Pu L.-L."/>
            <person name="Puazo M."/>
            <person name="Raj R."/>
            <person name="Reid J."/>
            <person name="Rouhana J."/>
            <person name="Saada N."/>
            <person name="Shang Y."/>
            <person name="Simmons D."/>
            <person name="Thornton R."/>
            <person name="Warren J."/>
            <person name="Weissenberger G."/>
            <person name="Zhang J."/>
            <person name="Zhang L."/>
            <person name="Zhou C."/>
            <person name="Zhu D."/>
            <person name="Muzny D."/>
            <person name="Worley K."/>
            <person name="Gibbs R."/>
        </authorList>
    </citation>
    <scope>NUCLEOTIDE SEQUENCE [LARGE SCALE GENOMIC DNA]</scope>
    <source>
        <strain evidence="1 2">ATCC 19254</strain>
    </source>
</reference>
<dbReference type="EMBL" id="ACKV01000009">
    <property type="protein sequence ID" value="EEJ43064.1"/>
    <property type="molecule type" value="Genomic_DNA"/>
</dbReference>